<dbReference type="AlphaFoldDB" id="A0ABD5S5P2"/>
<dbReference type="EMBL" id="JBHSWU010001518">
    <property type="protein sequence ID" value="MFC6726924.1"/>
    <property type="molecule type" value="Genomic_DNA"/>
</dbReference>
<comment type="caution">
    <text evidence="1">The sequence shown here is derived from an EMBL/GenBank/DDBJ whole genome shotgun (WGS) entry which is preliminary data.</text>
</comment>
<protein>
    <submittedName>
        <fullName evidence="1">Uncharacterized protein</fullName>
    </submittedName>
</protein>
<accession>A0ABD5S5P2</accession>
<organism evidence="1 2">
    <name type="scientific">Halobium palmae</name>
    <dbReference type="NCBI Taxonomy" id="1776492"/>
    <lineage>
        <taxon>Archaea</taxon>
        <taxon>Methanobacteriati</taxon>
        <taxon>Methanobacteriota</taxon>
        <taxon>Stenosarchaea group</taxon>
        <taxon>Halobacteria</taxon>
        <taxon>Halobacteriales</taxon>
        <taxon>Haloferacaceae</taxon>
        <taxon>Halobium</taxon>
    </lineage>
</organism>
<proteinExistence type="predicted"/>
<reference evidence="1 2" key="1">
    <citation type="journal article" date="2019" name="Int. J. Syst. Evol. Microbiol.">
        <title>The Global Catalogue of Microorganisms (GCM) 10K type strain sequencing project: providing services to taxonomists for standard genome sequencing and annotation.</title>
        <authorList>
            <consortium name="The Broad Institute Genomics Platform"/>
            <consortium name="The Broad Institute Genome Sequencing Center for Infectious Disease"/>
            <person name="Wu L."/>
            <person name="Ma J."/>
        </authorList>
    </citation>
    <scope>NUCLEOTIDE SEQUENCE [LARGE SCALE GENOMIC DNA]</scope>
    <source>
        <strain evidence="1 2">NBRC 111368</strain>
    </source>
</reference>
<sequence length="63" mass="6739">MTTTGTYRVLDGPRDGDEWLLLDRETFDPLYVPRAGGDGSVEGDGHDAALADLEPGYVVDATV</sequence>
<evidence type="ECO:0000313" key="1">
    <source>
        <dbReference type="EMBL" id="MFC6726924.1"/>
    </source>
</evidence>
<gene>
    <name evidence="1" type="ORF">ACFQE1_21605</name>
</gene>
<keyword evidence="2" id="KW-1185">Reference proteome</keyword>
<name>A0ABD5S5P2_9EURY</name>
<dbReference type="Proteomes" id="UP001596328">
    <property type="component" value="Unassembled WGS sequence"/>
</dbReference>
<feature type="non-terminal residue" evidence="1">
    <location>
        <position position="63"/>
    </location>
</feature>
<evidence type="ECO:0000313" key="2">
    <source>
        <dbReference type="Proteomes" id="UP001596328"/>
    </source>
</evidence>